<comment type="caution">
    <text evidence="1">The sequence shown here is derived from an EMBL/GenBank/DDBJ whole genome shotgun (WGS) entry which is preliminary data.</text>
</comment>
<organism evidence="1 2">
    <name type="scientific">Crotalus adamanteus</name>
    <name type="common">Eastern diamondback rattlesnake</name>
    <dbReference type="NCBI Taxonomy" id="8729"/>
    <lineage>
        <taxon>Eukaryota</taxon>
        <taxon>Metazoa</taxon>
        <taxon>Chordata</taxon>
        <taxon>Craniata</taxon>
        <taxon>Vertebrata</taxon>
        <taxon>Euteleostomi</taxon>
        <taxon>Lepidosauria</taxon>
        <taxon>Squamata</taxon>
        <taxon>Bifurcata</taxon>
        <taxon>Unidentata</taxon>
        <taxon>Episquamata</taxon>
        <taxon>Toxicofera</taxon>
        <taxon>Serpentes</taxon>
        <taxon>Colubroidea</taxon>
        <taxon>Viperidae</taxon>
        <taxon>Crotalinae</taxon>
        <taxon>Crotalus</taxon>
    </lineage>
</organism>
<protein>
    <recommendedName>
        <fullName evidence="3">Ig-like domain-containing protein</fullName>
    </recommendedName>
</protein>
<dbReference type="Proteomes" id="UP001474421">
    <property type="component" value="Unassembled WGS sequence"/>
</dbReference>
<gene>
    <name evidence="1" type="ORF">NXF25_020838</name>
</gene>
<accession>A0AAW1B6J8</accession>
<evidence type="ECO:0008006" key="3">
    <source>
        <dbReference type="Google" id="ProtNLM"/>
    </source>
</evidence>
<name>A0AAW1B6J8_CROAD</name>
<evidence type="ECO:0000313" key="1">
    <source>
        <dbReference type="EMBL" id="KAK9397477.1"/>
    </source>
</evidence>
<evidence type="ECO:0000313" key="2">
    <source>
        <dbReference type="Proteomes" id="UP001474421"/>
    </source>
</evidence>
<sequence length="72" mass="7928">MSHKTGSSNLKIMYQRPGQTLPKPLVSTNFNGTVALGEKATVFCRSRNDFGGTFYLSIYTSWSYETVKATAA</sequence>
<dbReference type="EMBL" id="JAOTOJ010000008">
    <property type="protein sequence ID" value="KAK9397477.1"/>
    <property type="molecule type" value="Genomic_DNA"/>
</dbReference>
<keyword evidence="2" id="KW-1185">Reference proteome</keyword>
<dbReference type="AlphaFoldDB" id="A0AAW1B6J8"/>
<proteinExistence type="predicted"/>
<reference evidence="1 2" key="1">
    <citation type="journal article" date="2024" name="Proc. Natl. Acad. Sci. U.S.A.">
        <title>The genetic regulatory architecture and epigenomic basis for age-related changes in rattlesnake venom.</title>
        <authorList>
            <person name="Hogan M.P."/>
            <person name="Holding M.L."/>
            <person name="Nystrom G.S."/>
            <person name="Colston T.J."/>
            <person name="Bartlett D.A."/>
            <person name="Mason A.J."/>
            <person name="Ellsworth S.A."/>
            <person name="Rautsaw R.M."/>
            <person name="Lawrence K.C."/>
            <person name="Strickland J.L."/>
            <person name="He B."/>
            <person name="Fraser P."/>
            <person name="Margres M.J."/>
            <person name="Gilbert D.M."/>
            <person name="Gibbs H.L."/>
            <person name="Parkinson C.L."/>
            <person name="Rokyta D.R."/>
        </authorList>
    </citation>
    <scope>NUCLEOTIDE SEQUENCE [LARGE SCALE GENOMIC DNA]</scope>
    <source>
        <strain evidence="1">DRR0105</strain>
    </source>
</reference>